<feature type="domain" description="Major facilitator superfamily (MFS) profile" evidence="5">
    <location>
        <begin position="1"/>
        <end position="289"/>
    </location>
</feature>
<dbReference type="Gene3D" id="1.20.1250.20">
    <property type="entry name" value="MFS general substrate transporter like domains"/>
    <property type="match status" value="1"/>
</dbReference>
<evidence type="ECO:0000256" key="4">
    <source>
        <dbReference type="SAM" id="Phobius"/>
    </source>
</evidence>
<dbReference type="InterPro" id="IPR036259">
    <property type="entry name" value="MFS_trans_sf"/>
</dbReference>
<evidence type="ECO:0000313" key="8">
    <source>
        <dbReference type="Proteomes" id="UP000317935"/>
    </source>
</evidence>
<dbReference type="EMBL" id="AP019774">
    <property type="protein sequence ID" value="BCD70024.1"/>
    <property type="molecule type" value="Genomic_DNA"/>
</dbReference>
<evidence type="ECO:0000256" key="3">
    <source>
        <dbReference type="ARBA" id="ARBA00023136"/>
    </source>
</evidence>
<keyword evidence="3 4" id="KW-0472">Membrane</keyword>
<proteinExistence type="predicted"/>
<organism evidence="7 8">
    <name type="scientific">Helicobacter suis</name>
    <dbReference type="NCBI Taxonomy" id="104628"/>
    <lineage>
        <taxon>Bacteria</taxon>
        <taxon>Pseudomonadati</taxon>
        <taxon>Campylobacterota</taxon>
        <taxon>Epsilonproteobacteria</taxon>
        <taxon>Campylobacterales</taxon>
        <taxon>Helicobacteraceae</taxon>
        <taxon>Helicobacter</taxon>
    </lineage>
</organism>
<dbReference type="PANTHER" id="PTHR23537">
    <property type="match status" value="1"/>
</dbReference>
<evidence type="ECO:0000313" key="9">
    <source>
        <dbReference type="Proteomes" id="UP000509742"/>
    </source>
</evidence>
<dbReference type="Proteomes" id="UP000509742">
    <property type="component" value="Chromosome"/>
</dbReference>
<dbReference type="PANTHER" id="PTHR23537:SF1">
    <property type="entry name" value="SUGAR TRANSPORTER"/>
    <property type="match status" value="1"/>
</dbReference>
<gene>
    <name evidence="6" type="ORF">NHP190020_08110</name>
    <name evidence="7" type="ORF">SNTW_06690</name>
</gene>
<dbReference type="SUPFAM" id="SSF103473">
    <property type="entry name" value="MFS general substrate transporter"/>
    <property type="match status" value="1"/>
</dbReference>
<dbReference type="Proteomes" id="UP000317935">
    <property type="component" value="Chromosome"/>
</dbReference>
<keyword evidence="9" id="KW-1185">Reference proteome</keyword>
<sequence length="289" mass="31873">MTMRVFVCFLATFVSNGLARFGYTALIPFLILSGKLTQNQSLQLGIAVIVGYIFGSVVLSLLQKRFSLESIGKMSFLIIALSFFACYLDNFPFAWAWIWRFLAGVASSCLMILSAPLCLGFIKEQYRPYVSALVFSGIGVGVVFSGFALPHFAHIISWSWIFLGGLSFLAFLCSLSLKTLHPPKPATIQTEKFKFSYFFILLLISVALNAIGYLPHTLFWVDYLVRFLHFNKAIAGASWAFFGFGAVLGTFLSAGMSHKIGLKNASSVVSLLKTLSCILAAYCTKYLLA</sequence>
<evidence type="ECO:0000259" key="5">
    <source>
        <dbReference type="PROSITE" id="PS50850"/>
    </source>
</evidence>
<feature type="transmembrane region" description="Helical" evidence="4">
    <location>
        <begin position="43"/>
        <end position="62"/>
    </location>
</feature>
<dbReference type="GO" id="GO:0005886">
    <property type="term" value="C:plasma membrane"/>
    <property type="evidence" value="ECO:0007669"/>
    <property type="project" value="TreeGrafter"/>
</dbReference>
<reference evidence="7 8" key="1">
    <citation type="submission" date="2019-06" db="EMBL/GenBank/DDBJ databases">
        <title>Complete genome sequence of Helicobacter suis SNTW101c.</title>
        <authorList>
            <person name="Rimbara E."/>
            <person name="Suzuki M."/>
            <person name="Matsui H."/>
            <person name="Nakamura M."/>
            <person name="Mori S."/>
            <person name="Shibayama K."/>
        </authorList>
    </citation>
    <scope>NUCLEOTIDE SEQUENCE [LARGE SCALE GENOMIC DNA]</scope>
    <source>
        <strain evidence="7 8">SNTW101c</strain>
    </source>
</reference>
<name>A0A6J4CY55_9HELI</name>
<dbReference type="AlphaFoldDB" id="A0A6J4CY55"/>
<feature type="transmembrane region" description="Helical" evidence="4">
    <location>
        <begin position="155"/>
        <end position="175"/>
    </location>
</feature>
<keyword evidence="2 4" id="KW-1133">Transmembrane helix</keyword>
<dbReference type="PROSITE" id="PS50850">
    <property type="entry name" value="MFS"/>
    <property type="match status" value="1"/>
</dbReference>
<feature type="transmembrane region" description="Helical" evidence="4">
    <location>
        <begin position="195"/>
        <end position="214"/>
    </location>
</feature>
<dbReference type="InterPro" id="IPR020846">
    <property type="entry name" value="MFS_dom"/>
</dbReference>
<reference evidence="6 9" key="2">
    <citation type="submission" date="2020-04" db="EMBL/GenBank/DDBJ databases">
        <title>Genomic analysis of gastric non-Helicobacter pylori Helicobacters isolated in Japan.</title>
        <authorList>
            <person name="Suzuki M."/>
            <person name="Rimbara E."/>
        </authorList>
    </citation>
    <scope>NUCLEOTIDE SEQUENCE [LARGE SCALE GENOMIC DNA]</scope>
    <source>
        <strain evidence="6 9">NHP19-0020</strain>
    </source>
</reference>
<evidence type="ECO:0000313" key="7">
    <source>
        <dbReference type="EMBL" id="BCD70024.1"/>
    </source>
</evidence>
<evidence type="ECO:0000256" key="1">
    <source>
        <dbReference type="ARBA" id="ARBA00022692"/>
    </source>
</evidence>
<dbReference type="InterPro" id="IPR010645">
    <property type="entry name" value="MFS_4"/>
</dbReference>
<feature type="transmembrane region" description="Helical" evidence="4">
    <location>
        <begin position="101"/>
        <end position="122"/>
    </location>
</feature>
<feature type="transmembrane region" description="Helical" evidence="4">
    <location>
        <begin position="234"/>
        <end position="256"/>
    </location>
</feature>
<evidence type="ECO:0000256" key="2">
    <source>
        <dbReference type="ARBA" id="ARBA00022989"/>
    </source>
</evidence>
<evidence type="ECO:0000313" key="6">
    <source>
        <dbReference type="EMBL" id="BCD45772.1"/>
    </source>
</evidence>
<keyword evidence="1 4" id="KW-0812">Transmembrane</keyword>
<feature type="transmembrane region" description="Helical" evidence="4">
    <location>
        <begin position="74"/>
        <end position="95"/>
    </location>
</feature>
<dbReference type="GO" id="GO:0022857">
    <property type="term" value="F:transmembrane transporter activity"/>
    <property type="evidence" value="ECO:0007669"/>
    <property type="project" value="InterPro"/>
</dbReference>
<protein>
    <recommendedName>
        <fullName evidence="5">Major facilitator superfamily (MFS) profile domain-containing protein</fullName>
    </recommendedName>
</protein>
<dbReference type="EMBL" id="AP023036">
    <property type="protein sequence ID" value="BCD45772.1"/>
    <property type="molecule type" value="Genomic_DNA"/>
</dbReference>
<accession>A0A6J4CY55</accession>
<feature type="transmembrane region" description="Helical" evidence="4">
    <location>
        <begin position="129"/>
        <end position="149"/>
    </location>
</feature>
<dbReference type="Pfam" id="PF06779">
    <property type="entry name" value="MFS_4"/>
    <property type="match status" value="1"/>
</dbReference>